<evidence type="ECO:0000256" key="1">
    <source>
        <dbReference type="ARBA" id="ARBA00006432"/>
    </source>
</evidence>
<evidence type="ECO:0000313" key="8">
    <source>
        <dbReference type="Proteomes" id="UP000466554"/>
    </source>
</evidence>
<dbReference type="SUPFAM" id="SSF56801">
    <property type="entry name" value="Acetyl-CoA synthetase-like"/>
    <property type="match status" value="1"/>
</dbReference>
<keyword evidence="3" id="KW-0276">Fatty acid metabolism</keyword>
<feature type="domain" description="AMP-dependent synthetase/ligase" evidence="6">
    <location>
        <begin position="29"/>
        <end position="432"/>
    </location>
</feature>
<comment type="similarity">
    <text evidence="1">Belongs to the ATP-dependent AMP-binding enzyme family.</text>
</comment>
<reference evidence="7 8" key="1">
    <citation type="journal article" date="2019" name="Emerg. Microbes Infect.">
        <title>Comprehensive subspecies identification of 175 nontuberculous mycobacteria species based on 7547 genomic profiles.</title>
        <authorList>
            <person name="Matsumoto Y."/>
            <person name="Kinjo T."/>
            <person name="Motooka D."/>
            <person name="Nabeya D."/>
            <person name="Jung N."/>
            <person name="Uechi K."/>
            <person name="Horii T."/>
            <person name="Iida T."/>
            <person name="Fujita J."/>
            <person name="Nakamura S."/>
        </authorList>
    </citation>
    <scope>NUCLEOTIDE SEQUENCE [LARGE SCALE GENOMIC DNA]</scope>
    <source>
        <strain evidence="7 8">JCM 6367</strain>
    </source>
</reference>
<dbReference type="CDD" id="cd05907">
    <property type="entry name" value="VL_LC_FACS_like"/>
    <property type="match status" value="1"/>
</dbReference>
<accession>A0A7I7TVA9</accession>
<keyword evidence="2 7" id="KW-0436">Ligase</keyword>
<dbReference type="Pfam" id="PF23562">
    <property type="entry name" value="AMP-binding_C_3"/>
    <property type="match status" value="1"/>
</dbReference>
<evidence type="ECO:0000256" key="4">
    <source>
        <dbReference type="ARBA" id="ARBA00023098"/>
    </source>
</evidence>
<dbReference type="Proteomes" id="UP000466554">
    <property type="component" value="Chromosome"/>
</dbReference>
<dbReference type="AlphaFoldDB" id="A0A7I7TVA9"/>
<organism evidence="7 8">
    <name type="scientific">Mycolicibacterium parafortuitum</name>
    <name type="common">Mycobacterium parafortuitum</name>
    <dbReference type="NCBI Taxonomy" id="39692"/>
    <lineage>
        <taxon>Bacteria</taxon>
        <taxon>Bacillati</taxon>
        <taxon>Actinomycetota</taxon>
        <taxon>Actinomycetes</taxon>
        <taxon>Mycobacteriales</taxon>
        <taxon>Mycobacteriaceae</taxon>
        <taxon>Mycolicibacterium</taxon>
    </lineage>
</organism>
<proteinExistence type="inferred from homology"/>
<evidence type="ECO:0000259" key="6">
    <source>
        <dbReference type="Pfam" id="PF00501"/>
    </source>
</evidence>
<dbReference type="EMBL" id="AP022598">
    <property type="protein sequence ID" value="BBY73167.1"/>
    <property type="molecule type" value="Genomic_DNA"/>
</dbReference>
<name>A0A7I7TVA9_MYCPF</name>
<sequence length="613" mass="66959">MVSPVSISPLESAKLTAALEQEVTLCGLFQRTVAANPDDIAIRAHGDTVGITRGEYARAVEEIAGKLAGLGVRHGDTVGLMMSNRPEFHLIDTAVLHLGATPFSIYNTSAPQQISYLLNHAENTVMLCESQYVGRIREAADLQHLEHIVVIDEDDAAPTGTSSLASLAIPEDFDFESCWRAVRPDDVATLIYTSGTTGPPKGVELTHANVLFVLQTCNVRFPFVAEGRCISYLPSAHMADRIFSHYLQMATGWTITTVRDARQIFQAVAETRPTWFMGVPRIWEKLRAALLARFKAETPERQVAIDAAIDIATVRLRVGDQGDRLDPEMESGWQRADDEIFAPLRRELGLDRVELLMTGAAPIAPIVHEFFLSLGVPLAEGYGMSETGALGMTNLPGDIRMGTVGQPMPDTEARIAEDGELLMKGRHVMRGYRKDPEKTAEAIDSDGWLHTGDIASIDAEGFVRIVDRKKELIINAAGKNMSPVNIESTLKGASPLIGQVCCIGDARPYNVALIVLDPDGAGVFARQHGLAQLGLEALSLHPKVHAAVEDAVKLANKQLSRVEQIKHYSLLDREWLPDGDELTPTSKLKRRVIADKYAGVIEELYSRPGALSR</sequence>
<dbReference type="PANTHER" id="PTHR43272">
    <property type="entry name" value="LONG-CHAIN-FATTY-ACID--COA LIGASE"/>
    <property type="match status" value="1"/>
</dbReference>
<evidence type="ECO:0000256" key="2">
    <source>
        <dbReference type="ARBA" id="ARBA00022598"/>
    </source>
</evidence>
<evidence type="ECO:0000313" key="7">
    <source>
        <dbReference type="EMBL" id="BBY73167.1"/>
    </source>
</evidence>
<dbReference type="PROSITE" id="PS00455">
    <property type="entry name" value="AMP_BINDING"/>
    <property type="match status" value="1"/>
</dbReference>
<dbReference type="Pfam" id="PF00501">
    <property type="entry name" value="AMP-binding"/>
    <property type="match status" value="1"/>
</dbReference>
<dbReference type="Gene3D" id="3.40.50.12780">
    <property type="entry name" value="N-terminal domain of ligase-like"/>
    <property type="match status" value="1"/>
</dbReference>
<dbReference type="InterPro" id="IPR020845">
    <property type="entry name" value="AMP-binding_CS"/>
</dbReference>
<dbReference type="GO" id="GO:0016020">
    <property type="term" value="C:membrane"/>
    <property type="evidence" value="ECO:0007669"/>
    <property type="project" value="TreeGrafter"/>
</dbReference>
<evidence type="ECO:0000256" key="3">
    <source>
        <dbReference type="ARBA" id="ARBA00022832"/>
    </source>
</evidence>
<dbReference type="InterPro" id="IPR042099">
    <property type="entry name" value="ANL_N_sf"/>
</dbReference>
<evidence type="ECO:0000256" key="5">
    <source>
        <dbReference type="ARBA" id="ARBA00032875"/>
    </source>
</evidence>
<dbReference type="InterPro" id="IPR000873">
    <property type="entry name" value="AMP-dep_synth/lig_dom"/>
</dbReference>
<keyword evidence="4" id="KW-0443">Lipid metabolism</keyword>
<dbReference type="PANTHER" id="PTHR43272:SF32">
    <property type="entry name" value="AMP-DEPENDENT SYNTHETASE_LIGASE DOMAIN-CONTAINING PROTEIN"/>
    <property type="match status" value="1"/>
</dbReference>
<gene>
    <name evidence="7" type="ORF">MPRF_00660</name>
</gene>
<protein>
    <recommendedName>
        <fullName evidence="5">Acyl-CoA synthetase</fullName>
    </recommendedName>
</protein>
<dbReference type="GO" id="GO:0004467">
    <property type="term" value="F:long-chain fatty acid-CoA ligase activity"/>
    <property type="evidence" value="ECO:0007669"/>
    <property type="project" value="TreeGrafter"/>
</dbReference>